<feature type="region of interest" description="Disordered" evidence="1">
    <location>
        <begin position="54"/>
        <end position="86"/>
    </location>
</feature>
<accession>A0A4Y9ZET1</accession>
<protein>
    <submittedName>
        <fullName evidence="2">Uncharacterized protein</fullName>
    </submittedName>
</protein>
<dbReference type="AlphaFoldDB" id="A0A4Y9ZET1"/>
<evidence type="ECO:0000313" key="3">
    <source>
        <dbReference type="Proteomes" id="UP000298061"/>
    </source>
</evidence>
<dbReference type="EMBL" id="SFCI01003300">
    <property type="protein sequence ID" value="TFY73102.1"/>
    <property type="molecule type" value="Genomic_DNA"/>
</dbReference>
<evidence type="ECO:0000256" key="1">
    <source>
        <dbReference type="SAM" id="MobiDB-lite"/>
    </source>
</evidence>
<keyword evidence="3" id="KW-1185">Reference proteome</keyword>
<name>A0A4Y9ZET1_9AGAM</name>
<organism evidence="2 3">
    <name type="scientific">Hericium alpestre</name>
    <dbReference type="NCBI Taxonomy" id="135208"/>
    <lineage>
        <taxon>Eukaryota</taxon>
        <taxon>Fungi</taxon>
        <taxon>Dikarya</taxon>
        <taxon>Basidiomycota</taxon>
        <taxon>Agaricomycotina</taxon>
        <taxon>Agaricomycetes</taxon>
        <taxon>Russulales</taxon>
        <taxon>Hericiaceae</taxon>
        <taxon>Hericium</taxon>
    </lineage>
</organism>
<comment type="caution">
    <text evidence="2">The sequence shown here is derived from an EMBL/GenBank/DDBJ whole genome shotgun (WGS) entry which is preliminary data.</text>
</comment>
<reference evidence="2 3" key="1">
    <citation type="submission" date="2019-02" db="EMBL/GenBank/DDBJ databases">
        <title>Genome sequencing of the rare red list fungi Hericium alpestre (H. flagellum).</title>
        <authorList>
            <person name="Buettner E."/>
            <person name="Kellner H."/>
        </authorList>
    </citation>
    <scope>NUCLEOTIDE SEQUENCE [LARGE SCALE GENOMIC DNA]</scope>
    <source>
        <strain evidence="2 3">DSM 108284</strain>
    </source>
</reference>
<evidence type="ECO:0000313" key="2">
    <source>
        <dbReference type="EMBL" id="TFY73102.1"/>
    </source>
</evidence>
<sequence>MDCILAQCHPQLGELGDDFLHVVLTLYTSLLREVKAPGYTYDMITPGRLYKQMREQQRGDSSAVGPARNALSHRSGPYTHPKMPPTQWMQKSQTRFAAMSRHFPKWGPPRTDAQVVAVPFGGQMINLAPAFGSVTPEEYARVAFYFNQEDGAKAAEEMEQRRVRAERRERNLRKARGNEMRRMAALDDGHYEAKLPPKIHFWSPKGTSKHI</sequence>
<dbReference type="Proteomes" id="UP000298061">
    <property type="component" value="Unassembled WGS sequence"/>
</dbReference>
<gene>
    <name evidence="2" type="ORF">EWM64_g10911</name>
</gene>
<proteinExistence type="predicted"/>